<evidence type="ECO:0000313" key="4">
    <source>
        <dbReference type="Proteomes" id="UP000054823"/>
    </source>
</evidence>
<reference evidence="3 4" key="1">
    <citation type="submission" date="2015-09" db="EMBL/GenBank/DDBJ databases">
        <authorList>
            <consortium name="Swine Surveillance"/>
        </authorList>
    </citation>
    <scope>NUCLEOTIDE SEQUENCE [LARGE SCALE GENOMIC DNA]</scope>
    <source>
        <strain evidence="3 4">CECT 7688</strain>
    </source>
</reference>
<dbReference type="OrthoDB" id="3182597at2"/>
<keyword evidence="4" id="KW-1185">Reference proteome</keyword>
<feature type="domain" description="RRN7-type" evidence="2">
    <location>
        <begin position="12"/>
        <end position="42"/>
    </location>
</feature>
<evidence type="ECO:0000313" key="3">
    <source>
        <dbReference type="EMBL" id="CUH52514.1"/>
    </source>
</evidence>
<sequence length="368" mass="40931">MTATPPPAPQESTRFPCPQCGADYRFAPRQGLLICDHCGHEEATEQGDRAAAITELDFKSALAEQLPAADVMETRACSCPNCAAHVVFSGDTHATECPFCATPVVVDTGTHRQIKPRAVLPFQLAEKEAHSAMNRWLGGLWLAPNGLKDYARKGRKMDGIYVPYWTYDADTKSAYVGERGTVYYVTETVMRDGKPESRQVQKIRWRPASGRVGRWFDDVLVLASKALPKKYTDALEPWDLSALEPYAPEFLAGFQAEGYSIALEEGYEEARTRMDRVIRRDVAFDIGGDRQRIHSISTTVNDVTFKHILLPVWLAAYKYRGQSYRFVVNGQTGRVQGERPYSVWKISCAVVLAALAAGALGYIIAQNQ</sequence>
<dbReference type="InterPro" id="IPR021752">
    <property type="entry name" value="TF_Rrn7_Zf"/>
</dbReference>
<name>A0A0P1EQ28_9RHOB</name>
<dbReference type="PANTHER" id="PTHR37826">
    <property type="entry name" value="FLOTILLIN BAND_7_5 DOMAIN PROTEIN"/>
    <property type="match status" value="1"/>
</dbReference>
<dbReference type="EMBL" id="CYPW01000018">
    <property type="protein sequence ID" value="CUH52514.1"/>
    <property type="molecule type" value="Genomic_DNA"/>
</dbReference>
<protein>
    <recommendedName>
        <fullName evidence="2">RRN7-type domain-containing protein</fullName>
    </recommendedName>
</protein>
<evidence type="ECO:0000256" key="1">
    <source>
        <dbReference type="SAM" id="Phobius"/>
    </source>
</evidence>
<dbReference type="PANTHER" id="PTHR37826:SF3">
    <property type="entry name" value="J DOMAIN-CONTAINING PROTEIN"/>
    <property type="match status" value="1"/>
</dbReference>
<dbReference type="Pfam" id="PF11781">
    <property type="entry name" value="Zn_ribbon_RRN7"/>
    <property type="match status" value="1"/>
</dbReference>
<proteinExistence type="predicted"/>
<organism evidence="3 4">
    <name type="scientific">Shimia marina</name>
    <dbReference type="NCBI Taxonomy" id="321267"/>
    <lineage>
        <taxon>Bacteria</taxon>
        <taxon>Pseudomonadati</taxon>
        <taxon>Pseudomonadota</taxon>
        <taxon>Alphaproteobacteria</taxon>
        <taxon>Rhodobacterales</taxon>
        <taxon>Roseobacteraceae</taxon>
    </lineage>
</organism>
<dbReference type="Proteomes" id="UP000054823">
    <property type="component" value="Unassembled WGS sequence"/>
</dbReference>
<evidence type="ECO:0000259" key="2">
    <source>
        <dbReference type="Pfam" id="PF11781"/>
    </source>
</evidence>
<dbReference type="AlphaFoldDB" id="A0A0P1EQ28"/>
<keyword evidence="1" id="KW-0812">Transmembrane</keyword>
<keyword evidence="1" id="KW-0472">Membrane</keyword>
<dbReference type="RefSeq" id="WP_058239738.1">
    <property type="nucleotide sequence ID" value="NZ_CYPW01000018.1"/>
</dbReference>
<keyword evidence="1" id="KW-1133">Transmembrane helix</keyword>
<gene>
    <name evidence="3" type="ORF">SHM7688_01961</name>
</gene>
<accession>A0A0P1EQ28</accession>
<feature type="transmembrane region" description="Helical" evidence="1">
    <location>
        <begin position="343"/>
        <end position="365"/>
    </location>
</feature>
<dbReference type="STRING" id="321267.SHM7688_01961"/>